<dbReference type="GO" id="GO:0005524">
    <property type="term" value="F:ATP binding"/>
    <property type="evidence" value="ECO:0007669"/>
    <property type="project" value="UniProtKB-KW"/>
</dbReference>
<dbReference type="Pfam" id="PF03668">
    <property type="entry name" value="RapZ-like_N"/>
    <property type="match status" value="1"/>
</dbReference>
<evidence type="ECO:0000259" key="5">
    <source>
        <dbReference type="Pfam" id="PF22740"/>
    </source>
</evidence>
<dbReference type="PIRSF" id="PIRSF005052">
    <property type="entry name" value="P-loopkin"/>
    <property type="match status" value="1"/>
</dbReference>
<dbReference type="SUPFAM" id="SSF52540">
    <property type="entry name" value="P-loop containing nucleoside triphosphate hydrolases"/>
    <property type="match status" value="1"/>
</dbReference>
<evidence type="ECO:0000256" key="1">
    <source>
        <dbReference type="ARBA" id="ARBA00022741"/>
    </source>
</evidence>
<dbReference type="PANTHER" id="PTHR30448">
    <property type="entry name" value="RNASE ADAPTER PROTEIN RAPZ"/>
    <property type="match status" value="1"/>
</dbReference>
<evidence type="ECO:0000259" key="4">
    <source>
        <dbReference type="Pfam" id="PF03668"/>
    </source>
</evidence>
<feature type="domain" description="RapZ-like N-terminal" evidence="4">
    <location>
        <begin position="6"/>
        <end position="158"/>
    </location>
</feature>
<dbReference type="Pfam" id="PF22740">
    <property type="entry name" value="PapZ_C"/>
    <property type="match status" value="1"/>
</dbReference>
<reference evidence="6" key="1">
    <citation type="submission" date="2018-06" db="EMBL/GenBank/DDBJ databases">
        <authorList>
            <person name="Zhirakovskaya E."/>
        </authorList>
    </citation>
    <scope>NUCLEOTIDE SEQUENCE</scope>
</reference>
<keyword evidence="3" id="KW-0342">GTP-binding</keyword>
<dbReference type="InterPro" id="IPR053930">
    <property type="entry name" value="RapZ-like_N"/>
</dbReference>
<protein>
    <submittedName>
        <fullName evidence="6">RNase adapter protein RapZ</fullName>
    </submittedName>
</protein>
<gene>
    <name evidence="6" type="ORF">MNBD_DELTA02-157</name>
</gene>
<keyword evidence="2" id="KW-0067">ATP-binding</keyword>
<name>A0A3B0VMT3_9ZZZZ</name>
<dbReference type="NCBIfam" id="NF003828">
    <property type="entry name" value="PRK05416.1"/>
    <property type="match status" value="1"/>
</dbReference>
<dbReference type="HAMAP" id="MF_00636">
    <property type="entry name" value="RapZ_like"/>
    <property type="match status" value="1"/>
</dbReference>
<keyword evidence="1" id="KW-0547">Nucleotide-binding</keyword>
<dbReference type="Gene3D" id="3.40.50.300">
    <property type="entry name" value="P-loop containing nucleotide triphosphate hydrolases"/>
    <property type="match status" value="1"/>
</dbReference>
<evidence type="ECO:0000256" key="2">
    <source>
        <dbReference type="ARBA" id="ARBA00022840"/>
    </source>
</evidence>
<proteinExistence type="inferred from homology"/>
<accession>A0A3B0VMT3</accession>
<dbReference type="InterPro" id="IPR005337">
    <property type="entry name" value="RapZ-like"/>
</dbReference>
<dbReference type="EMBL" id="UOEZ01000066">
    <property type="protein sequence ID" value="VAW38169.1"/>
    <property type="molecule type" value="Genomic_DNA"/>
</dbReference>
<evidence type="ECO:0000256" key="3">
    <source>
        <dbReference type="ARBA" id="ARBA00023134"/>
    </source>
</evidence>
<dbReference type="AlphaFoldDB" id="A0A3B0VMT3"/>
<dbReference type="InterPro" id="IPR027417">
    <property type="entry name" value="P-loop_NTPase"/>
</dbReference>
<dbReference type="PANTHER" id="PTHR30448:SF0">
    <property type="entry name" value="RNASE ADAPTER PROTEIN RAPZ"/>
    <property type="match status" value="1"/>
</dbReference>
<organism evidence="6">
    <name type="scientific">hydrothermal vent metagenome</name>
    <dbReference type="NCBI Taxonomy" id="652676"/>
    <lineage>
        <taxon>unclassified sequences</taxon>
        <taxon>metagenomes</taxon>
        <taxon>ecological metagenomes</taxon>
    </lineage>
</organism>
<dbReference type="InterPro" id="IPR053931">
    <property type="entry name" value="RapZ_C"/>
</dbReference>
<evidence type="ECO:0000313" key="6">
    <source>
        <dbReference type="EMBL" id="VAW38169.1"/>
    </source>
</evidence>
<sequence>MKKTRLVVLSGPSGSGKSTALNVLEDLGYYCVDNLPTTLLPKFLELFSQSAEITKVATVVDVREKEFLKDFPNIFRSVKEAGCKAELIFLDADDEALARRFSETRRRHPIENVSSPMDGVAIERKLLTELKAAADEIVDTSTFNVHELKDYLLEYFKTSDGVPVMSVSLVSFGFRYGLPVDADIVMDVRFLPNPYFIDEFKGLDGTDEAVREFVLSKKETKGFIERFTALLTYLIPLYSKEGKSYLKVAIGCTGGRHRSVSIVESLSSSAALPYGSRCRIKHRDIKKI</sequence>
<feature type="domain" description="RapZ C-terminal" evidence="5">
    <location>
        <begin position="165"/>
        <end position="286"/>
    </location>
</feature>
<dbReference type="GO" id="GO:0005525">
    <property type="term" value="F:GTP binding"/>
    <property type="evidence" value="ECO:0007669"/>
    <property type="project" value="UniProtKB-KW"/>
</dbReference>